<comment type="caution">
    <text evidence="1">The sequence shown here is derived from an EMBL/GenBank/DDBJ whole genome shotgun (WGS) entry which is preliminary data.</text>
</comment>
<name>A0A316FD08_9GAMM</name>
<gene>
    <name evidence="1" type="ORF">C8D97_11429</name>
</gene>
<organism evidence="1 2">
    <name type="scientific">Pleionea mediterranea</name>
    <dbReference type="NCBI Taxonomy" id="523701"/>
    <lineage>
        <taxon>Bacteria</taxon>
        <taxon>Pseudomonadati</taxon>
        <taxon>Pseudomonadota</taxon>
        <taxon>Gammaproteobacteria</taxon>
        <taxon>Oceanospirillales</taxon>
        <taxon>Pleioneaceae</taxon>
        <taxon>Pleionea</taxon>
    </lineage>
</organism>
<dbReference type="RefSeq" id="WP_109764901.1">
    <property type="nucleotide sequence ID" value="NZ_QGGU01000014.1"/>
</dbReference>
<sequence>MGNFWVPYAGEQETDEGTQTNFLEGSHRELQVLRKKFSSKQFSSKQWNMMIRISAIYQEEKYGAEIFYPEKAVDTDKSTWATFSFSEKN</sequence>
<evidence type="ECO:0000313" key="2">
    <source>
        <dbReference type="Proteomes" id="UP000245790"/>
    </source>
</evidence>
<evidence type="ECO:0000313" key="1">
    <source>
        <dbReference type="EMBL" id="PWK45356.1"/>
    </source>
</evidence>
<reference evidence="1 2" key="1">
    <citation type="submission" date="2018-05" db="EMBL/GenBank/DDBJ databases">
        <title>Genomic Encyclopedia of Type Strains, Phase IV (KMG-IV): sequencing the most valuable type-strain genomes for metagenomic binning, comparative biology and taxonomic classification.</title>
        <authorList>
            <person name="Goeker M."/>
        </authorList>
    </citation>
    <scope>NUCLEOTIDE SEQUENCE [LARGE SCALE GENOMIC DNA]</scope>
    <source>
        <strain evidence="1 2">DSM 25350</strain>
    </source>
</reference>
<dbReference type="Proteomes" id="UP000245790">
    <property type="component" value="Unassembled WGS sequence"/>
</dbReference>
<keyword evidence="2" id="KW-1185">Reference proteome</keyword>
<protein>
    <submittedName>
        <fullName evidence="1">Uncharacterized protein</fullName>
    </submittedName>
</protein>
<dbReference type="AlphaFoldDB" id="A0A316FD08"/>
<proteinExistence type="predicted"/>
<dbReference type="OrthoDB" id="6332614at2"/>
<dbReference type="EMBL" id="QGGU01000014">
    <property type="protein sequence ID" value="PWK45356.1"/>
    <property type="molecule type" value="Genomic_DNA"/>
</dbReference>
<accession>A0A316FD08</accession>